<evidence type="ECO:0000313" key="2">
    <source>
        <dbReference type="Proteomes" id="UP000587462"/>
    </source>
</evidence>
<dbReference type="AlphaFoldDB" id="A0A7Y7B1G2"/>
<accession>A0A7Y7B1G2</accession>
<evidence type="ECO:0000313" key="1">
    <source>
        <dbReference type="EMBL" id="NVK77254.1"/>
    </source>
</evidence>
<gene>
    <name evidence="1" type="ORF">HG542_06220</name>
</gene>
<protein>
    <submittedName>
        <fullName evidence="1">Uncharacterized protein</fullName>
    </submittedName>
</protein>
<proteinExistence type="predicted"/>
<dbReference type="Proteomes" id="UP000587462">
    <property type="component" value="Unassembled WGS sequence"/>
</dbReference>
<dbReference type="EMBL" id="JABBXF010000010">
    <property type="protein sequence ID" value="NVK77254.1"/>
    <property type="molecule type" value="Genomic_DNA"/>
</dbReference>
<reference evidence="1 2" key="1">
    <citation type="submission" date="2020-04" db="EMBL/GenBank/DDBJ databases">
        <title>Draft Genome Sequence of Streptomyces morookaense DSM 40503, an 8-azaguanine-producing strain.</title>
        <authorList>
            <person name="Qi J."/>
            <person name="Gao J.-M."/>
        </authorList>
    </citation>
    <scope>NUCLEOTIDE SEQUENCE [LARGE SCALE GENOMIC DNA]</scope>
    <source>
        <strain evidence="1 2">DSM 40503</strain>
    </source>
</reference>
<keyword evidence="2" id="KW-1185">Reference proteome</keyword>
<comment type="caution">
    <text evidence="1">The sequence shown here is derived from an EMBL/GenBank/DDBJ whole genome shotgun (WGS) entry which is preliminary data.</text>
</comment>
<sequence length="45" mass="4592">MTTASMTPAPSAPSALSTALRVIKAFAGATVDVVVLGQYADKRRA</sequence>
<organism evidence="1 2">
    <name type="scientific">Streptomyces morookaense</name>
    <name type="common">Streptoverticillium morookaense</name>
    <dbReference type="NCBI Taxonomy" id="1970"/>
    <lineage>
        <taxon>Bacteria</taxon>
        <taxon>Bacillati</taxon>
        <taxon>Actinomycetota</taxon>
        <taxon>Actinomycetes</taxon>
        <taxon>Kitasatosporales</taxon>
        <taxon>Streptomycetaceae</taxon>
        <taxon>Streptomyces</taxon>
    </lineage>
</organism>
<name>A0A7Y7B1G2_STRMO</name>
<dbReference type="RefSeq" id="WP_171079041.1">
    <property type="nucleotide sequence ID" value="NZ_BNBU01000002.1"/>
</dbReference>